<comment type="caution">
    <text evidence="2">The sequence shown here is derived from an EMBL/GenBank/DDBJ whole genome shotgun (WGS) entry which is preliminary data.</text>
</comment>
<dbReference type="PANTHER" id="PTHR34427">
    <property type="entry name" value="DUF4283 DOMAIN PROTEIN"/>
    <property type="match status" value="1"/>
</dbReference>
<reference evidence="2 3" key="1">
    <citation type="journal article" date="2018" name="PLoS Genet.">
        <title>Population sequencing reveals clonal diversity and ancestral inbreeding in the grapevine cultivar Chardonnay.</title>
        <authorList>
            <person name="Roach M.J."/>
            <person name="Johnson D.L."/>
            <person name="Bohlmann J."/>
            <person name="van Vuuren H.J."/>
            <person name="Jones S.J."/>
            <person name="Pretorius I.S."/>
            <person name="Schmidt S.A."/>
            <person name="Borneman A.R."/>
        </authorList>
    </citation>
    <scope>NUCLEOTIDE SEQUENCE [LARGE SCALE GENOMIC DNA]</scope>
    <source>
        <strain evidence="3">cv. Chardonnay</strain>
        <tissue evidence="2">Leaf</tissue>
    </source>
</reference>
<dbReference type="PANTHER" id="PTHR34427:SF5">
    <property type="entry name" value="DUF4283 DOMAIN-CONTAINING PROTEIN"/>
    <property type="match status" value="1"/>
</dbReference>
<dbReference type="EMBL" id="QGNW01000121">
    <property type="protein sequence ID" value="RVW94469.1"/>
    <property type="molecule type" value="Genomic_DNA"/>
</dbReference>
<protein>
    <recommendedName>
        <fullName evidence="1">DUF4283 domain-containing protein</fullName>
    </recommendedName>
</protein>
<evidence type="ECO:0000313" key="2">
    <source>
        <dbReference type="EMBL" id="RVW94469.1"/>
    </source>
</evidence>
<evidence type="ECO:0000313" key="3">
    <source>
        <dbReference type="Proteomes" id="UP000288805"/>
    </source>
</evidence>
<dbReference type="InterPro" id="IPR025558">
    <property type="entry name" value="DUF4283"/>
</dbReference>
<dbReference type="Proteomes" id="UP000288805">
    <property type="component" value="Unassembled WGS sequence"/>
</dbReference>
<evidence type="ECO:0000259" key="1">
    <source>
        <dbReference type="Pfam" id="PF14111"/>
    </source>
</evidence>
<proteinExistence type="predicted"/>
<dbReference type="AlphaFoldDB" id="A0A438ICP2"/>
<dbReference type="Pfam" id="PF14111">
    <property type="entry name" value="DUF4283"/>
    <property type="match status" value="1"/>
</dbReference>
<gene>
    <name evidence="2" type="ORF">CK203_035712</name>
</gene>
<feature type="domain" description="DUF4283" evidence="1">
    <location>
        <begin position="150"/>
        <end position="231"/>
    </location>
</feature>
<name>A0A438ICP2_VITVI</name>
<organism evidence="2 3">
    <name type="scientific">Vitis vinifera</name>
    <name type="common">Grape</name>
    <dbReference type="NCBI Taxonomy" id="29760"/>
    <lineage>
        <taxon>Eukaryota</taxon>
        <taxon>Viridiplantae</taxon>
        <taxon>Streptophyta</taxon>
        <taxon>Embryophyta</taxon>
        <taxon>Tracheophyta</taxon>
        <taxon>Spermatophyta</taxon>
        <taxon>Magnoliopsida</taxon>
        <taxon>eudicotyledons</taxon>
        <taxon>Gunneridae</taxon>
        <taxon>Pentapetalae</taxon>
        <taxon>rosids</taxon>
        <taxon>Vitales</taxon>
        <taxon>Vitaceae</taxon>
        <taxon>Viteae</taxon>
        <taxon>Vitis</taxon>
    </lineage>
</organism>
<sequence>MRGGKCWFAIESKTFDVSLEEVRGKLRGTIVERSRGFSSWIRFGVTSLRKFLEGLEECCREERKGRLVKVWEEEDEEICLVVPEGKGLLGGWAIFAEKLWDLGVVTQEEVKFEEALQVERKPKAVIVEGKDERALERWRVRGRGLRNREEGLGRCLVGRWDDGLVVETELLSVRKWGERSWNIKNGMKVLSMGGPFMLLEFKDEEEAERVLKRGTERFKDKVLQLEGWSEEAGWLKPIVMVIQAYCDGHSSLL</sequence>
<accession>A0A438ICP2</accession>